<dbReference type="CDD" id="cd12565">
    <property type="entry name" value="RRM1_MRD1"/>
    <property type="match status" value="1"/>
</dbReference>
<dbReference type="FunFam" id="3.30.70.330:FF:000484">
    <property type="entry name" value="Multiple RNA-binding domain-containing protein 1"/>
    <property type="match status" value="1"/>
</dbReference>
<dbReference type="CDD" id="cd12317">
    <property type="entry name" value="RRM4_RBM19_RRM3_MRD1"/>
    <property type="match status" value="1"/>
</dbReference>
<feature type="domain" description="RRM" evidence="4">
    <location>
        <begin position="489"/>
        <end position="561"/>
    </location>
</feature>
<evidence type="ECO:0000256" key="1">
    <source>
        <dbReference type="ARBA" id="ARBA00022884"/>
    </source>
</evidence>
<feature type="region of interest" description="Disordered" evidence="3">
    <location>
        <begin position="266"/>
        <end position="287"/>
    </location>
</feature>
<dbReference type="AlphaFoldDB" id="A0A6P5WJ22"/>
<dbReference type="OrthoDB" id="439639at2759"/>
<dbReference type="SMART" id="SM00360">
    <property type="entry name" value="RRM"/>
    <property type="match status" value="5"/>
</dbReference>
<sequence>MSRICVKNLPKHVAEDRLREFFSQKGEITDAKLMRTKDGKSRQFAFIGYRTEQEAKEAIKYFNKSYLDTSRIICEIARKVGDLNTPRPWSRYSSNKKQENVTETGKKTAGAKSCSLIDSKGGEKVLANSENDDPKLQEFLQVMQPRVRSKMWENDIVLDTPANQNSKVTEKKCVAEKEGRQTSAPVDVDTDETDVGIVDDETKASDNVARDEVISDMDYFRSRIKKDWSDADNDDNEENDDGDQMGKHNALFENVIQDQIQEGLPKDLDGEILDPGNPSSGSKDDREEVLENGRLFVRNLPYTATEDELTEFFSKFGDVSQVHLVIDKDTKRSKGIAYVLYKVPECAVRAFEEVDKSIFQGRLLHVMPAKLKKPTGKQESDDSANQGSKTFKQKREEERKASEASGDTRAWNSLFMRPDTVVENIARKYGVSKSELLDREADDLAVRIALGETQVIAETKKFLANAGVNISSLEEVAAGKTDGMKRSNHVLVVKNLPYGSSDGELAKMFGNFGSLDKIILPPTKTLALVVFLEPAEARAAFKGLAYKRYKDAPLYLEWAPDNVLNKSSASEGDKKNNAAVGEHDVKRAILEQHVEGLSDADVDPDRIESRSLFVKNLNFKTSEESLRNHFTELVKEGRIQSIRVKKHLKNGKQVSMGYGFIEFDSVETATNVCRDLQGTILDGHALILQLCHAKKEEQAVKNVEKDKSSTKLLVRNVAFEATEKDLRQLFSPFGQIKSLRLPMKFGNHRGFGFVEFVTKQEAQNALQALSSTHLYGRHLVLERAKEGESLEELRARTAAQFTDEQNGFQNPTRLSKKRKNMEILDDGRKKFEKIAD</sequence>
<keyword evidence="5" id="KW-1185">Reference proteome</keyword>
<dbReference type="FunFam" id="3.30.70.330:FF:000738">
    <property type="entry name" value="RNA-binding motif protein 19"/>
    <property type="match status" value="1"/>
</dbReference>
<feature type="region of interest" description="Disordered" evidence="3">
    <location>
        <begin position="370"/>
        <end position="407"/>
    </location>
</feature>
<dbReference type="Gene3D" id="3.30.70.330">
    <property type="match status" value="5"/>
</dbReference>
<keyword evidence="1 2" id="KW-0694">RNA-binding</keyword>
<dbReference type="CDD" id="cd12318">
    <property type="entry name" value="RRM5_RBM19_like"/>
    <property type="match status" value="1"/>
</dbReference>
<feature type="domain" description="RRM" evidence="4">
    <location>
        <begin position="710"/>
        <end position="786"/>
    </location>
</feature>
<dbReference type="CDD" id="cd12320">
    <property type="entry name" value="RRM6_RBM19_RRM5_MRD1"/>
    <property type="match status" value="1"/>
</dbReference>
<feature type="compositionally biased region" description="Basic and acidic residues" evidence="3">
    <location>
        <begin position="393"/>
        <end position="402"/>
    </location>
</feature>
<feature type="region of interest" description="Disordered" evidence="3">
    <location>
        <begin position="89"/>
        <end position="114"/>
    </location>
</feature>
<dbReference type="InterPro" id="IPR003954">
    <property type="entry name" value="RRM_euk-type"/>
</dbReference>
<dbReference type="InterPro" id="IPR035979">
    <property type="entry name" value="RBD_domain_sf"/>
</dbReference>
<gene>
    <name evidence="6" type="primary">LOC111274781</name>
</gene>
<dbReference type="PANTHER" id="PTHR10352">
    <property type="entry name" value="EUKARYOTIC TRANSLATION INITIATION FACTOR 3 SUBUNIT G"/>
    <property type="match status" value="1"/>
</dbReference>
<proteinExistence type="predicted"/>
<evidence type="ECO:0000313" key="5">
    <source>
        <dbReference type="Proteomes" id="UP000515121"/>
    </source>
</evidence>
<evidence type="ECO:0000256" key="3">
    <source>
        <dbReference type="SAM" id="MobiDB-lite"/>
    </source>
</evidence>
<evidence type="ECO:0000256" key="2">
    <source>
        <dbReference type="PROSITE-ProRule" id="PRU00176"/>
    </source>
</evidence>
<dbReference type="FunFam" id="3.30.70.330:FF:000442">
    <property type="entry name" value="Multiple RNA-binding domain-containing protein 1"/>
    <property type="match status" value="1"/>
</dbReference>
<dbReference type="FunFam" id="3.30.70.330:FF:000994">
    <property type="entry name" value="RNA-binding (RRM/RBD/RNP motifs) family protein"/>
    <property type="match status" value="1"/>
</dbReference>
<dbReference type="GO" id="GO:0003723">
    <property type="term" value="F:RNA binding"/>
    <property type="evidence" value="ECO:0007669"/>
    <property type="project" value="UniProtKB-UniRule"/>
</dbReference>
<dbReference type="GeneID" id="111274781"/>
<dbReference type="SUPFAM" id="SSF54928">
    <property type="entry name" value="RNA-binding domain, RBD"/>
    <property type="match status" value="4"/>
</dbReference>
<dbReference type="KEGG" id="dzi:111274781"/>
<dbReference type="RefSeq" id="XP_022715421.1">
    <property type="nucleotide sequence ID" value="XM_022859686.1"/>
</dbReference>
<dbReference type="Pfam" id="PF00076">
    <property type="entry name" value="RRM_1"/>
    <property type="match status" value="5"/>
</dbReference>
<feature type="domain" description="RRM" evidence="4">
    <location>
        <begin position="2"/>
        <end position="79"/>
    </location>
</feature>
<dbReference type="InterPro" id="IPR000504">
    <property type="entry name" value="RRM_dom"/>
</dbReference>
<protein>
    <submittedName>
        <fullName evidence="6">Multiple RNA-binding domain-containing protein 1</fullName>
    </submittedName>
</protein>
<dbReference type="InterPro" id="IPR012677">
    <property type="entry name" value="Nucleotide-bd_a/b_plait_sf"/>
</dbReference>
<reference evidence="6" key="1">
    <citation type="submission" date="2025-08" db="UniProtKB">
        <authorList>
            <consortium name="RefSeq"/>
        </authorList>
    </citation>
    <scope>IDENTIFICATION</scope>
    <source>
        <tissue evidence="6">Fruit stalk</tissue>
    </source>
</reference>
<organism evidence="5 6">
    <name type="scientific">Durio zibethinus</name>
    <name type="common">Durian</name>
    <dbReference type="NCBI Taxonomy" id="66656"/>
    <lineage>
        <taxon>Eukaryota</taxon>
        <taxon>Viridiplantae</taxon>
        <taxon>Streptophyta</taxon>
        <taxon>Embryophyta</taxon>
        <taxon>Tracheophyta</taxon>
        <taxon>Spermatophyta</taxon>
        <taxon>Magnoliopsida</taxon>
        <taxon>eudicotyledons</taxon>
        <taxon>Gunneridae</taxon>
        <taxon>Pentapetalae</taxon>
        <taxon>rosids</taxon>
        <taxon>malvids</taxon>
        <taxon>Malvales</taxon>
        <taxon>Malvaceae</taxon>
        <taxon>Helicteroideae</taxon>
        <taxon>Durio</taxon>
    </lineage>
</organism>
<evidence type="ECO:0000313" key="6">
    <source>
        <dbReference type="RefSeq" id="XP_022715421.1"/>
    </source>
</evidence>
<dbReference type="Proteomes" id="UP000515121">
    <property type="component" value="Unplaced"/>
</dbReference>
<name>A0A6P5WJ22_DURZI</name>
<evidence type="ECO:0000259" key="4">
    <source>
        <dbReference type="PROSITE" id="PS50102"/>
    </source>
</evidence>
<feature type="domain" description="RRM" evidence="4">
    <location>
        <begin position="293"/>
        <end position="371"/>
    </location>
</feature>
<feature type="domain" description="RRM" evidence="4">
    <location>
        <begin position="610"/>
        <end position="693"/>
    </location>
</feature>
<dbReference type="PROSITE" id="PS50102">
    <property type="entry name" value="RRM"/>
    <property type="match status" value="5"/>
</dbReference>
<dbReference type="SMART" id="SM00361">
    <property type="entry name" value="RRM_1"/>
    <property type="match status" value="3"/>
</dbReference>
<dbReference type="InterPro" id="IPR034423">
    <property type="entry name" value="RBM19_RRM5"/>
</dbReference>
<accession>A0A6P5WJ22</accession>
<dbReference type="CDD" id="cd12316">
    <property type="entry name" value="RRM3_RBM19_RRM2_MRD1"/>
    <property type="match status" value="1"/>
</dbReference>
<feature type="compositionally biased region" description="Basic and acidic residues" evidence="3">
    <location>
        <begin position="96"/>
        <end position="106"/>
    </location>
</feature>